<dbReference type="AlphaFoldDB" id="A0A239BKX0"/>
<sequence>MTAGGYAQGLRRHRATALWVLVMAAAYYGGARIGLEQQLVRGQVTPMWPPTGIALVGLLLGGIRLWPGIAIGAFAVNIMIGPSFLPVLGIVAGNTLAPVCAVLLLRRVGFRVELDRLQDALALVFLGALGGMLISATIGSGVLVASGAVPAGDFWPTWSVWWTGDAMGVLVIAPLLLVLRTARLPRGVPAYRWAEATALLAGTALVTVVATHSTPGLLFLVSPLLIWAAFRFQLAGAAPCALITSLIAIDAAAAGSGPFAGLDLFAKMATLQAFNGSAALTALLLSATVTEREHTRREIEQVCRRLGEALSRLAPDEKIEHWAAVPPGERGHD</sequence>
<feature type="transmembrane region" description="Helical" evidence="6">
    <location>
        <begin position="120"/>
        <end position="148"/>
    </location>
</feature>
<keyword evidence="2" id="KW-1003">Cell membrane</keyword>
<accession>A0A239BKX0</accession>
<protein>
    <submittedName>
        <fullName evidence="8">Integral membrane sensor domain MASE1</fullName>
    </submittedName>
</protein>
<evidence type="ECO:0000256" key="3">
    <source>
        <dbReference type="ARBA" id="ARBA00022692"/>
    </source>
</evidence>
<dbReference type="GO" id="GO:0005886">
    <property type="term" value="C:plasma membrane"/>
    <property type="evidence" value="ECO:0007669"/>
    <property type="project" value="UniProtKB-SubCell"/>
</dbReference>
<evidence type="ECO:0000256" key="1">
    <source>
        <dbReference type="ARBA" id="ARBA00004651"/>
    </source>
</evidence>
<feature type="transmembrane region" description="Helical" evidence="6">
    <location>
        <begin position="191"/>
        <end position="210"/>
    </location>
</feature>
<evidence type="ECO:0000259" key="7">
    <source>
        <dbReference type="Pfam" id="PF05231"/>
    </source>
</evidence>
<dbReference type="RefSeq" id="WP_089222731.1">
    <property type="nucleotide sequence ID" value="NZ_FZOF01000003.1"/>
</dbReference>
<evidence type="ECO:0000256" key="6">
    <source>
        <dbReference type="SAM" id="Phobius"/>
    </source>
</evidence>
<name>A0A239BKX0_9ACTN</name>
<organism evidence="8 9">
    <name type="scientific">Actinacidiphila glaucinigra</name>
    <dbReference type="NCBI Taxonomy" id="235986"/>
    <lineage>
        <taxon>Bacteria</taxon>
        <taxon>Bacillati</taxon>
        <taxon>Actinomycetota</taxon>
        <taxon>Actinomycetes</taxon>
        <taxon>Kitasatosporales</taxon>
        <taxon>Streptomycetaceae</taxon>
        <taxon>Actinacidiphila</taxon>
    </lineage>
</organism>
<keyword evidence="5 6" id="KW-0472">Membrane</keyword>
<evidence type="ECO:0000313" key="8">
    <source>
        <dbReference type="EMBL" id="SNS08229.1"/>
    </source>
</evidence>
<evidence type="ECO:0000256" key="4">
    <source>
        <dbReference type="ARBA" id="ARBA00022989"/>
    </source>
</evidence>
<proteinExistence type="predicted"/>
<evidence type="ECO:0000313" key="9">
    <source>
        <dbReference type="Proteomes" id="UP000198280"/>
    </source>
</evidence>
<dbReference type="Proteomes" id="UP000198280">
    <property type="component" value="Unassembled WGS sequence"/>
</dbReference>
<feature type="transmembrane region" description="Helical" evidence="6">
    <location>
        <begin position="84"/>
        <end position="108"/>
    </location>
</feature>
<feature type="transmembrane region" description="Helical" evidence="6">
    <location>
        <begin position="55"/>
        <end position="78"/>
    </location>
</feature>
<dbReference type="OrthoDB" id="4137374at2"/>
<gene>
    <name evidence="8" type="ORF">SAMN05216252_10311</name>
</gene>
<reference evidence="8 9" key="1">
    <citation type="submission" date="2017-06" db="EMBL/GenBank/DDBJ databases">
        <authorList>
            <person name="Kim H.J."/>
            <person name="Triplett B.A."/>
        </authorList>
    </citation>
    <scope>NUCLEOTIDE SEQUENCE [LARGE SCALE GENOMIC DNA]</scope>
    <source>
        <strain evidence="8 9">CGMCC 4.1858</strain>
    </source>
</reference>
<keyword evidence="9" id="KW-1185">Reference proteome</keyword>
<evidence type="ECO:0000256" key="5">
    <source>
        <dbReference type="ARBA" id="ARBA00023136"/>
    </source>
</evidence>
<dbReference type="EMBL" id="FZOF01000003">
    <property type="protein sequence ID" value="SNS08229.1"/>
    <property type="molecule type" value="Genomic_DNA"/>
</dbReference>
<feature type="transmembrane region" description="Helical" evidence="6">
    <location>
        <begin position="160"/>
        <end position="179"/>
    </location>
</feature>
<keyword evidence="3 6" id="KW-0812">Transmembrane</keyword>
<feature type="transmembrane region" description="Helical" evidence="6">
    <location>
        <begin position="16"/>
        <end position="35"/>
    </location>
</feature>
<evidence type="ECO:0000256" key="2">
    <source>
        <dbReference type="ARBA" id="ARBA00022475"/>
    </source>
</evidence>
<comment type="subcellular location">
    <subcellularLocation>
        <location evidence="1">Cell membrane</location>
        <topology evidence="1">Multi-pass membrane protein</topology>
    </subcellularLocation>
</comment>
<dbReference type="InterPro" id="IPR007895">
    <property type="entry name" value="MASE1"/>
</dbReference>
<feature type="domain" description="MASE1" evidence="7">
    <location>
        <begin position="21"/>
        <end position="293"/>
    </location>
</feature>
<dbReference type="Pfam" id="PF05231">
    <property type="entry name" value="MASE1"/>
    <property type="match status" value="1"/>
</dbReference>
<keyword evidence="4 6" id="KW-1133">Transmembrane helix</keyword>